<dbReference type="Pfam" id="PF01735">
    <property type="entry name" value="PLA2_B"/>
    <property type="match status" value="1"/>
</dbReference>
<keyword evidence="7" id="KW-0325">Glycoprotein</keyword>
<dbReference type="PANTHER" id="PTHR10728">
    <property type="entry name" value="CYTOSOLIC PHOSPHOLIPASE A2"/>
    <property type="match status" value="1"/>
</dbReference>
<keyword evidence="3 9" id="KW-0732">Signal</keyword>
<accession>A0A9P0EPN3</accession>
<evidence type="ECO:0000256" key="5">
    <source>
        <dbReference type="ARBA" id="ARBA00022963"/>
    </source>
</evidence>
<keyword evidence="13" id="KW-1185">Reference proteome</keyword>
<evidence type="ECO:0000313" key="12">
    <source>
        <dbReference type="EMBL" id="CAH0058821.1"/>
    </source>
</evidence>
<comment type="similarity">
    <text evidence="1 9">Belongs to the lysophospholipase family.</text>
</comment>
<dbReference type="GO" id="GO:0005829">
    <property type="term" value="C:cytosol"/>
    <property type="evidence" value="ECO:0007669"/>
    <property type="project" value="TreeGrafter"/>
</dbReference>
<evidence type="ECO:0000256" key="8">
    <source>
        <dbReference type="PROSITE-ProRule" id="PRU00555"/>
    </source>
</evidence>
<dbReference type="OrthoDB" id="4084751at2759"/>
<reference evidence="12" key="1">
    <citation type="submission" date="2021-10" db="EMBL/GenBank/DDBJ databases">
        <authorList>
            <person name="Piombo E."/>
        </authorList>
    </citation>
    <scope>NUCLEOTIDE SEQUENCE</scope>
</reference>
<feature type="compositionally biased region" description="Low complexity" evidence="10">
    <location>
        <begin position="632"/>
        <end position="645"/>
    </location>
</feature>
<dbReference type="PROSITE" id="PS51210">
    <property type="entry name" value="PLA2C"/>
    <property type="match status" value="1"/>
</dbReference>
<dbReference type="GO" id="GO:0046475">
    <property type="term" value="P:glycerophospholipid catabolic process"/>
    <property type="evidence" value="ECO:0007669"/>
    <property type="project" value="TreeGrafter"/>
</dbReference>
<dbReference type="EMBL" id="CABFOC020000091">
    <property type="protein sequence ID" value="CAH0058821.1"/>
    <property type="molecule type" value="Genomic_DNA"/>
</dbReference>
<comment type="catalytic activity">
    <reaction evidence="9">
        <text>a 1-acyl-sn-glycero-3-phosphocholine + H2O = sn-glycerol 3-phosphocholine + a fatty acid + H(+)</text>
        <dbReference type="Rhea" id="RHEA:15177"/>
        <dbReference type="ChEBI" id="CHEBI:15377"/>
        <dbReference type="ChEBI" id="CHEBI:15378"/>
        <dbReference type="ChEBI" id="CHEBI:16870"/>
        <dbReference type="ChEBI" id="CHEBI:28868"/>
        <dbReference type="ChEBI" id="CHEBI:58168"/>
        <dbReference type="EC" id="3.1.1.5"/>
    </reaction>
</comment>
<dbReference type="InterPro" id="IPR016035">
    <property type="entry name" value="Acyl_Trfase/lysoPLipase"/>
</dbReference>
<evidence type="ECO:0000256" key="1">
    <source>
        <dbReference type="ARBA" id="ARBA00008780"/>
    </source>
</evidence>
<dbReference type="EC" id="3.1.1.5" evidence="2 9"/>
<dbReference type="AlphaFoldDB" id="A0A9P0EPN3"/>
<evidence type="ECO:0000256" key="10">
    <source>
        <dbReference type="SAM" id="MobiDB-lite"/>
    </source>
</evidence>
<dbReference type="SMART" id="SM00022">
    <property type="entry name" value="PLAc"/>
    <property type="match status" value="1"/>
</dbReference>
<dbReference type="GO" id="GO:0004623">
    <property type="term" value="F:phospholipase A2 activity"/>
    <property type="evidence" value="ECO:0007669"/>
    <property type="project" value="TreeGrafter"/>
</dbReference>
<proteinExistence type="inferred from homology"/>
<sequence length="679" mass="73413">MNNPSVLAHFFILLQFFFAQVQAQGSGPDPYAPVYTSCPKDLSIRAASTGLSDTEKSWRDLHSKQIIPELKSYLTLANISGFDVQQYINQINGTNLPIVGLSISGGGTQSGLGGLGIWQAYDARNPQAIASRTGGLSQILTYLTGLSGGGAITVGIIAANNFSTTAQIRTTTNFSVPYSNPTGNFTQFATEIFENTGAKAEAGFPVSVVDPFGQFWGNWLPQNLTFANYSDLANPKNNNSFALGTAPMPIMVLAEVVPGKSPEIGKILYPGFNSTNGFNLTSYEVTPFEFGSWAGGRVQAFIPTQYLGTNMSNGKPQNDSVCAVGFDKLTFIQGTTACAFNAWLIDAFYQIPIFAKRELEGRQQQQQNATADIPIPPGQQDNQLVVLVNQTAVNFNQSFNDSLWGTYPNPFQDYNDNMKNVDELLLIDGSLTGETNPIRPLIIPERHVDFIIVYEASSDSKYSWVNGTNLINTQKSASEGNIPFPQIPDVNTMVTQNLTKQPTFFGCNASDSTPLVLYLPNSPWSGYTNFSYMQDSFTNNQLNSVLDNAYQLATYGNGTVDANWPACLACATIKKSLKRVNITLPPVCTSCFNLHCWNGTNSTANITDANTNPSLRLNSSVSFQQWNTTVWGGNSSSPTSNSSNGTEKDEKDGSAGLVKPLGTSAFAVVMAVLVAMIMG</sequence>
<feature type="domain" description="PLA2c" evidence="11">
    <location>
        <begin position="37"/>
        <end position="602"/>
    </location>
</feature>
<dbReference type="GO" id="GO:0004622">
    <property type="term" value="F:phosphatidylcholine lysophospholipase activity"/>
    <property type="evidence" value="ECO:0007669"/>
    <property type="project" value="UniProtKB-EC"/>
</dbReference>
<feature type="region of interest" description="Disordered" evidence="10">
    <location>
        <begin position="631"/>
        <end position="656"/>
    </location>
</feature>
<gene>
    <name evidence="12" type="ORF">CSOL1703_00007848</name>
</gene>
<evidence type="ECO:0000313" key="13">
    <source>
        <dbReference type="Proteomes" id="UP000775872"/>
    </source>
</evidence>
<protein>
    <recommendedName>
        <fullName evidence="2 9">Lysophospholipase</fullName>
        <ecNumber evidence="2 9">3.1.1.5</ecNumber>
    </recommendedName>
</protein>
<dbReference type="SUPFAM" id="SSF52151">
    <property type="entry name" value="FabD/lysophospholipase-like"/>
    <property type="match status" value="1"/>
</dbReference>
<evidence type="ECO:0000259" key="11">
    <source>
        <dbReference type="PROSITE" id="PS51210"/>
    </source>
</evidence>
<keyword evidence="6 8" id="KW-0443">Lipid metabolism</keyword>
<keyword evidence="4 8" id="KW-0378">Hydrolase</keyword>
<keyword evidence="5 8" id="KW-0442">Lipid degradation</keyword>
<evidence type="ECO:0000256" key="3">
    <source>
        <dbReference type="ARBA" id="ARBA00022729"/>
    </source>
</evidence>
<organism evidence="12 13">
    <name type="scientific">Clonostachys solani</name>
    <dbReference type="NCBI Taxonomy" id="160281"/>
    <lineage>
        <taxon>Eukaryota</taxon>
        <taxon>Fungi</taxon>
        <taxon>Dikarya</taxon>
        <taxon>Ascomycota</taxon>
        <taxon>Pezizomycotina</taxon>
        <taxon>Sordariomycetes</taxon>
        <taxon>Hypocreomycetidae</taxon>
        <taxon>Hypocreales</taxon>
        <taxon>Bionectriaceae</taxon>
        <taxon>Clonostachys</taxon>
    </lineage>
</organism>
<comment type="caution">
    <text evidence="12">The sequence shown here is derived from an EMBL/GenBank/DDBJ whole genome shotgun (WGS) entry which is preliminary data.</text>
</comment>
<evidence type="ECO:0000256" key="7">
    <source>
        <dbReference type="ARBA" id="ARBA00023180"/>
    </source>
</evidence>
<evidence type="ECO:0000256" key="4">
    <source>
        <dbReference type="ARBA" id="ARBA00022801"/>
    </source>
</evidence>
<name>A0A9P0EPN3_9HYPO</name>
<feature type="signal peptide" evidence="9">
    <location>
        <begin position="1"/>
        <end position="23"/>
    </location>
</feature>
<feature type="chain" id="PRO_5040536855" description="Lysophospholipase" evidence="9">
    <location>
        <begin position="24"/>
        <end position="679"/>
    </location>
</feature>
<dbReference type="PANTHER" id="PTHR10728:SF33">
    <property type="entry name" value="LYSOPHOSPHOLIPASE 1-RELATED"/>
    <property type="match status" value="1"/>
</dbReference>
<dbReference type="Gene3D" id="3.40.1090.10">
    <property type="entry name" value="Cytosolic phospholipase A2 catalytic domain"/>
    <property type="match status" value="1"/>
</dbReference>
<dbReference type="Proteomes" id="UP000775872">
    <property type="component" value="Unassembled WGS sequence"/>
</dbReference>
<dbReference type="InterPro" id="IPR002642">
    <property type="entry name" value="LysoPLipase_cat_dom"/>
</dbReference>
<evidence type="ECO:0000256" key="9">
    <source>
        <dbReference type="RuleBase" id="RU362103"/>
    </source>
</evidence>
<evidence type="ECO:0000256" key="6">
    <source>
        <dbReference type="ARBA" id="ARBA00023098"/>
    </source>
</evidence>
<evidence type="ECO:0000256" key="2">
    <source>
        <dbReference type="ARBA" id="ARBA00013274"/>
    </source>
</evidence>